<protein>
    <submittedName>
        <fullName evidence="1">Uncharacterized protein</fullName>
    </submittedName>
</protein>
<name>A0A2P2IHY0_RHIMU</name>
<dbReference type="AlphaFoldDB" id="A0A2P2IHY0"/>
<proteinExistence type="predicted"/>
<dbReference type="EMBL" id="GGEC01000342">
    <property type="protein sequence ID" value="MBW80825.1"/>
    <property type="molecule type" value="Transcribed_RNA"/>
</dbReference>
<accession>A0A2P2IHY0</accession>
<evidence type="ECO:0000313" key="1">
    <source>
        <dbReference type="EMBL" id="MBW80825.1"/>
    </source>
</evidence>
<organism evidence="1">
    <name type="scientific">Rhizophora mucronata</name>
    <name type="common">Asiatic mangrove</name>
    <dbReference type="NCBI Taxonomy" id="61149"/>
    <lineage>
        <taxon>Eukaryota</taxon>
        <taxon>Viridiplantae</taxon>
        <taxon>Streptophyta</taxon>
        <taxon>Embryophyta</taxon>
        <taxon>Tracheophyta</taxon>
        <taxon>Spermatophyta</taxon>
        <taxon>Magnoliopsida</taxon>
        <taxon>eudicotyledons</taxon>
        <taxon>Gunneridae</taxon>
        <taxon>Pentapetalae</taxon>
        <taxon>rosids</taxon>
        <taxon>fabids</taxon>
        <taxon>Malpighiales</taxon>
        <taxon>Rhizophoraceae</taxon>
        <taxon>Rhizophora</taxon>
    </lineage>
</organism>
<sequence>MEFHHFISSACKPIDCPSVVGGIMSGWIQAGATLLETAHQSPK</sequence>
<reference evidence="1" key="1">
    <citation type="submission" date="2018-02" db="EMBL/GenBank/DDBJ databases">
        <title>Rhizophora mucronata_Transcriptome.</title>
        <authorList>
            <person name="Meera S.P."/>
            <person name="Sreeshan A."/>
            <person name="Augustine A."/>
        </authorList>
    </citation>
    <scope>NUCLEOTIDE SEQUENCE</scope>
    <source>
        <tissue evidence="1">Leaf</tissue>
    </source>
</reference>